<organism evidence="1 2">
    <name type="scientific">Candidatus Methylacidithermus pantelleriae</name>
    <dbReference type="NCBI Taxonomy" id="2744239"/>
    <lineage>
        <taxon>Bacteria</taxon>
        <taxon>Pseudomonadati</taxon>
        <taxon>Verrucomicrobiota</taxon>
        <taxon>Methylacidiphilae</taxon>
        <taxon>Methylacidiphilales</taxon>
        <taxon>Methylacidiphilaceae</taxon>
        <taxon>Candidatus Methylacidithermus</taxon>
    </lineage>
</organism>
<gene>
    <name evidence="1" type="ORF">MPNT_150017</name>
</gene>
<dbReference type="PROSITE" id="PS51257">
    <property type="entry name" value="PROKAR_LIPOPROTEIN"/>
    <property type="match status" value="1"/>
</dbReference>
<dbReference type="EMBL" id="CAJNOB010000007">
    <property type="protein sequence ID" value="CAF0693919.1"/>
    <property type="molecule type" value="Genomic_DNA"/>
</dbReference>
<keyword evidence="2" id="KW-1185">Reference proteome</keyword>
<protein>
    <recommendedName>
        <fullName evidence="3">DUF362 domain-containing protein</fullName>
    </recommendedName>
</protein>
<dbReference type="Proteomes" id="UP000663859">
    <property type="component" value="Unassembled WGS sequence"/>
</dbReference>
<comment type="caution">
    <text evidence="1">The sequence shown here is derived from an EMBL/GenBank/DDBJ whole genome shotgun (WGS) entry which is preliminary data.</text>
</comment>
<name>A0A8J2BJT8_9BACT</name>
<reference evidence="1" key="1">
    <citation type="submission" date="2021-02" db="EMBL/GenBank/DDBJ databases">
        <authorList>
            <person name="Cremers G."/>
            <person name="Picone N."/>
        </authorList>
    </citation>
    <scope>NUCLEOTIDE SEQUENCE</scope>
    <source>
        <strain evidence="1">PQ17</strain>
    </source>
</reference>
<proteinExistence type="predicted"/>
<sequence>MNRHRFLRTLSQNPPSFRRLGLAAVALGLFFLACPTQYGQATGKPGSVVVYLENPRVASQFQVDSEAVRTLFRQGLLRLCHTQSVVQAWREALGVQPSDTVGIKISTTAGPLMATRLALVRAIVDSLIESGLAPSQIIVWDKFEDDLRNSGYLPAPTELRCRVASVIPETGFDPHRYYVNELWGKLIWGDLLFRGTRPSAGQWRWELEHPAEASGGISSEDPSTSNRSFYARLATQICTKIVHVPVLVDHPSVGFLGCLADLALGIVDNSRRFLSEGIWGDPAIPEILSQDFVRTRTVLHVLDCLMIQYGGGPRCAPQYTYPLGGIYLSRDPVAIDSTVRARLETWRREAKLPPLGPRTRYIETAARYGLGIADPSKIELIALP</sequence>
<evidence type="ECO:0000313" key="2">
    <source>
        <dbReference type="Proteomes" id="UP000663859"/>
    </source>
</evidence>
<accession>A0A8J2BJT8</accession>
<evidence type="ECO:0000313" key="1">
    <source>
        <dbReference type="EMBL" id="CAF0693919.1"/>
    </source>
</evidence>
<evidence type="ECO:0008006" key="3">
    <source>
        <dbReference type="Google" id="ProtNLM"/>
    </source>
</evidence>
<dbReference type="AlphaFoldDB" id="A0A8J2BJT8"/>